<comment type="caution">
    <text evidence="1">The sequence shown here is derived from an EMBL/GenBank/DDBJ whole genome shotgun (WGS) entry which is preliminary data.</text>
</comment>
<organism evidence="1 2">
    <name type="scientific">Erythrobacter rubeus</name>
    <dbReference type="NCBI Taxonomy" id="2760803"/>
    <lineage>
        <taxon>Bacteria</taxon>
        <taxon>Pseudomonadati</taxon>
        <taxon>Pseudomonadota</taxon>
        <taxon>Alphaproteobacteria</taxon>
        <taxon>Sphingomonadales</taxon>
        <taxon>Erythrobacteraceae</taxon>
        <taxon>Erythrobacter/Porphyrobacter group</taxon>
        <taxon>Erythrobacter</taxon>
    </lineage>
</organism>
<reference evidence="1 2" key="1">
    <citation type="submission" date="2020-09" db="EMBL/GenBank/DDBJ databases">
        <authorList>
            <person name="Yoon J.-W."/>
        </authorList>
    </citation>
    <scope>NUCLEOTIDE SEQUENCE [LARGE SCALE GENOMIC DNA]</scope>
    <source>
        <strain evidence="1 2">KMU-140</strain>
    </source>
</reference>
<dbReference type="EMBL" id="JACXLC010000001">
    <property type="protein sequence ID" value="MBD2841717.1"/>
    <property type="molecule type" value="Genomic_DNA"/>
</dbReference>
<protein>
    <recommendedName>
        <fullName evidence="3">DUF2336 domain-containing protein</fullName>
    </recommendedName>
</protein>
<evidence type="ECO:0008006" key="3">
    <source>
        <dbReference type="Google" id="ProtNLM"/>
    </source>
</evidence>
<accession>A0ABR8KQP4</accession>
<keyword evidence="2" id="KW-1185">Reference proteome</keyword>
<evidence type="ECO:0000313" key="1">
    <source>
        <dbReference type="EMBL" id="MBD2841717.1"/>
    </source>
</evidence>
<proteinExistence type="predicted"/>
<evidence type="ECO:0000313" key="2">
    <source>
        <dbReference type="Proteomes" id="UP000635384"/>
    </source>
</evidence>
<dbReference type="Proteomes" id="UP000635384">
    <property type="component" value="Unassembled WGS sequence"/>
</dbReference>
<dbReference type="RefSeq" id="WP_190787232.1">
    <property type="nucleotide sequence ID" value="NZ_JACXLC010000001.1"/>
</dbReference>
<sequence length="319" mass="33928">MGKTASDLGSESGARIPSVEAILKDELTRGDRALRSVPPVLSHMLASSGQSLVSDAIVARLRGMLASLSTQLLAAKDPARKAEADNAELDLLSDRLASDSVVLSYCYAMAMEGHLAEKFEQRSSIDPILSPLLQELIASDNAATAELAMNTLAAQSRFVQSQRRMDLPLAELPAELFHAILKRWEAHDRHDPAMAPAVKSLKAKYDEGASRIGLLARLVTAMRGGAIAALQLDHAGFALFASALSALGKQPRELAVLACHEHQAARLALSLRAAGLGSSAIKAQFELLHPAERLPSEIEAIAPERASILLNNSNARDAG</sequence>
<gene>
    <name evidence="1" type="ORF">IB285_05510</name>
</gene>
<name>A0ABR8KQP4_9SPHN</name>